<evidence type="ECO:0000313" key="1">
    <source>
        <dbReference type="EMBL" id="SMX50158.1"/>
    </source>
</evidence>
<evidence type="ECO:0000313" key="2">
    <source>
        <dbReference type="Proteomes" id="UP000220836"/>
    </source>
</evidence>
<dbReference type="EMBL" id="FXYH01000027">
    <property type="protein sequence ID" value="SMX50158.1"/>
    <property type="molecule type" value="Genomic_DNA"/>
</dbReference>
<organism evidence="1 2">
    <name type="scientific">Pelagimonas varians</name>
    <dbReference type="NCBI Taxonomy" id="696760"/>
    <lineage>
        <taxon>Bacteria</taxon>
        <taxon>Pseudomonadati</taxon>
        <taxon>Pseudomonadota</taxon>
        <taxon>Alphaproteobacteria</taxon>
        <taxon>Rhodobacterales</taxon>
        <taxon>Roseobacteraceae</taxon>
        <taxon>Pelagimonas</taxon>
    </lineage>
</organism>
<sequence length="82" mass="9617">MQNVEQLSKEAEANVITTYKITVQSVDHRTTRRYINKLSQERGLENKTIRDSVLKMDWCWLVHQKYAPEDLPNPFSGIDLPK</sequence>
<dbReference type="AlphaFoldDB" id="A0A238L5A8"/>
<reference evidence="1 2" key="1">
    <citation type="submission" date="2017-05" db="EMBL/GenBank/DDBJ databases">
        <authorList>
            <person name="Song R."/>
            <person name="Chenine A.L."/>
            <person name="Ruprecht R.M."/>
        </authorList>
    </citation>
    <scope>NUCLEOTIDE SEQUENCE [LARGE SCALE GENOMIC DNA]</scope>
    <source>
        <strain evidence="1 2">CECT 8663</strain>
    </source>
</reference>
<keyword evidence="2" id="KW-1185">Reference proteome</keyword>
<protein>
    <submittedName>
        <fullName evidence="1">Uncharacterized protein</fullName>
    </submittedName>
</protein>
<name>A0A238L5A8_9RHOB</name>
<proteinExistence type="predicted"/>
<dbReference type="Proteomes" id="UP000220836">
    <property type="component" value="Unassembled WGS sequence"/>
</dbReference>
<accession>A0A238L5A8</accession>
<gene>
    <name evidence="1" type="ORF">PEV8663_04515</name>
</gene>